<sequence>MILGYVVTGPDNDSYMLDGVNLSEAGICHACGLLLNFEYHNPDLKLRRATFDLSHCYDLGIIVSLRFKEFCIRHDYTGIRFSDFRALQNNYQLFIDNKIELDVIKRKIQFIKKCKHCHRYKEVIGATPAFLKNEEPIPNGFFASDLLFGSDNSKNPIMIVGSETREKLQTERIKGLWFEPIYTFSHWNTNLKPKPAEPKKWYQFW</sequence>
<dbReference type="EMBL" id="JBHTKA010000004">
    <property type="protein sequence ID" value="MFD1000489.1"/>
    <property type="molecule type" value="Genomic_DNA"/>
</dbReference>
<reference evidence="2" key="1">
    <citation type="journal article" date="2019" name="Int. J. Syst. Evol. Microbiol.">
        <title>The Global Catalogue of Microorganisms (GCM) 10K type strain sequencing project: providing services to taxonomists for standard genome sequencing and annotation.</title>
        <authorList>
            <consortium name="The Broad Institute Genomics Platform"/>
            <consortium name="The Broad Institute Genome Sequencing Center for Infectious Disease"/>
            <person name="Wu L."/>
            <person name="Ma J."/>
        </authorList>
    </citation>
    <scope>NUCLEOTIDE SEQUENCE [LARGE SCALE GENOMIC DNA]</scope>
    <source>
        <strain evidence="2">CCUG 58938</strain>
    </source>
</reference>
<evidence type="ECO:0000313" key="2">
    <source>
        <dbReference type="Proteomes" id="UP001597112"/>
    </source>
</evidence>
<accession>A0ABW3K2S1</accession>
<name>A0ABW3K2S1_9BACT</name>
<dbReference type="Proteomes" id="UP001597112">
    <property type="component" value="Unassembled WGS sequence"/>
</dbReference>
<comment type="caution">
    <text evidence="1">The sequence shown here is derived from an EMBL/GenBank/DDBJ whole genome shotgun (WGS) entry which is preliminary data.</text>
</comment>
<dbReference type="RefSeq" id="WP_377579912.1">
    <property type="nucleotide sequence ID" value="NZ_JBHTKA010000004.1"/>
</dbReference>
<keyword evidence="2" id="KW-1185">Reference proteome</keyword>
<organism evidence="1 2">
    <name type="scientific">Ohtaekwangia kribbensis</name>
    <dbReference type="NCBI Taxonomy" id="688913"/>
    <lineage>
        <taxon>Bacteria</taxon>
        <taxon>Pseudomonadati</taxon>
        <taxon>Bacteroidota</taxon>
        <taxon>Cytophagia</taxon>
        <taxon>Cytophagales</taxon>
        <taxon>Fulvivirgaceae</taxon>
        <taxon>Ohtaekwangia</taxon>
    </lineage>
</organism>
<proteinExistence type="predicted"/>
<gene>
    <name evidence="1" type="ORF">ACFQ21_14285</name>
</gene>
<protein>
    <submittedName>
        <fullName evidence="1">Uncharacterized protein</fullName>
    </submittedName>
</protein>
<evidence type="ECO:0000313" key="1">
    <source>
        <dbReference type="EMBL" id="MFD1000489.1"/>
    </source>
</evidence>